<evidence type="ECO:0000313" key="2">
    <source>
        <dbReference type="Proteomes" id="UP000468943"/>
    </source>
</evidence>
<name>A0A6I4SL47_9SPHN</name>
<dbReference type="Proteomes" id="UP000468943">
    <property type="component" value="Unassembled WGS sequence"/>
</dbReference>
<protein>
    <submittedName>
        <fullName evidence="1">Uncharacterized protein</fullName>
    </submittedName>
</protein>
<keyword evidence="2" id="KW-1185">Reference proteome</keyword>
<sequence>MAGKRLKRKSMLTMLDYRTLEMPGKATPMMATLLETASLTVGKFAARVFGVVLPQ</sequence>
<dbReference type="RefSeq" id="WP_160597791.1">
    <property type="nucleotide sequence ID" value="NZ_WTYS01000001.1"/>
</dbReference>
<evidence type="ECO:0000313" key="1">
    <source>
        <dbReference type="EMBL" id="MXO56611.1"/>
    </source>
</evidence>
<accession>A0A6I4SL47</accession>
<reference evidence="1 2" key="1">
    <citation type="submission" date="2019-12" db="EMBL/GenBank/DDBJ databases">
        <title>Genomic-based taxomic classification of the family Erythrobacteraceae.</title>
        <authorList>
            <person name="Xu L."/>
        </authorList>
    </citation>
    <scope>NUCLEOTIDE SEQUENCE [LARGE SCALE GENOMIC DNA]</scope>
    <source>
        <strain evidence="1 2">JCM 17802</strain>
    </source>
</reference>
<organism evidence="1 2">
    <name type="scientific">Pontixanthobacter gangjinensis</name>
    <dbReference type="NCBI Taxonomy" id="1028742"/>
    <lineage>
        <taxon>Bacteria</taxon>
        <taxon>Pseudomonadati</taxon>
        <taxon>Pseudomonadota</taxon>
        <taxon>Alphaproteobacteria</taxon>
        <taxon>Sphingomonadales</taxon>
        <taxon>Erythrobacteraceae</taxon>
        <taxon>Pontixanthobacter</taxon>
    </lineage>
</organism>
<dbReference type="EMBL" id="WTYS01000001">
    <property type="protein sequence ID" value="MXO56611.1"/>
    <property type="molecule type" value="Genomic_DNA"/>
</dbReference>
<proteinExistence type="predicted"/>
<dbReference type="AlphaFoldDB" id="A0A6I4SL47"/>
<gene>
    <name evidence="1" type="ORF">GRI36_06920</name>
</gene>
<comment type="caution">
    <text evidence="1">The sequence shown here is derived from an EMBL/GenBank/DDBJ whole genome shotgun (WGS) entry which is preliminary data.</text>
</comment>